<comment type="caution">
    <text evidence="9">The sequence shown here is derived from an EMBL/GenBank/DDBJ whole genome shotgun (WGS) entry which is preliminary data.</text>
</comment>
<keyword evidence="9" id="KW-0808">Transferase</keyword>
<keyword evidence="10" id="KW-1185">Reference proteome</keyword>
<keyword evidence="3" id="KW-0479">Metal-binding</keyword>
<comment type="similarity">
    <text evidence="1">Belongs to the centrin family.</text>
</comment>
<keyword evidence="4" id="KW-0677">Repeat</keyword>
<evidence type="ECO:0000256" key="1">
    <source>
        <dbReference type="ARBA" id="ARBA00005253"/>
    </source>
</evidence>
<name>A0A1Q9D6E1_SYMMI</name>
<dbReference type="EMBL" id="LSRX01000698">
    <property type="protein sequence ID" value="OLP90704.1"/>
    <property type="molecule type" value="Genomic_DNA"/>
</dbReference>
<feature type="compositionally biased region" description="Low complexity" evidence="7">
    <location>
        <begin position="1441"/>
        <end position="1462"/>
    </location>
</feature>
<reference evidence="9 10" key="1">
    <citation type="submission" date="2016-02" db="EMBL/GenBank/DDBJ databases">
        <title>Genome analysis of coral dinoflagellate symbionts highlights evolutionary adaptations to a symbiotic lifestyle.</title>
        <authorList>
            <person name="Aranda M."/>
            <person name="Li Y."/>
            <person name="Liew Y.J."/>
            <person name="Baumgarten S."/>
            <person name="Simakov O."/>
            <person name="Wilson M."/>
            <person name="Piel J."/>
            <person name="Ashoor H."/>
            <person name="Bougouffa S."/>
            <person name="Bajic V.B."/>
            <person name="Ryu T."/>
            <person name="Ravasi T."/>
            <person name="Bayer T."/>
            <person name="Micklem G."/>
            <person name="Kim H."/>
            <person name="Bhak J."/>
            <person name="Lajeunesse T.C."/>
            <person name="Voolstra C.R."/>
        </authorList>
    </citation>
    <scope>NUCLEOTIDE SEQUENCE [LARGE SCALE GENOMIC DNA]</scope>
    <source>
        <strain evidence="9 10">CCMP2467</strain>
    </source>
</reference>
<dbReference type="CDD" id="cd00051">
    <property type="entry name" value="EFh"/>
    <property type="match status" value="2"/>
</dbReference>
<feature type="region of interest" description="Disordered" evidence="7">
    <location>
        <begin position="946"/>
        <end position="971"/>
    </location>
</feature>
<dbReference type="PANTHER" id="PTHR23048:SF0">
    <property type="entry name" value="CALMODULIN LIKE 3"/>
    <property type="match status" value="1"/>
</dbReference>
<dbReference type="SMART" id="SM00054">
    <property type="entry name" value="EFh"/>
    <property type="match status" value="7"/>
</dbReference>
<evidence type="ECO:0000256" key="3">
    <source>
        <dbReference type="ARBA" id="ARBA00022723"/>
    </source>
</evidence>
<dbReference type="Gene3D" id="1.10.238.10">
    <property type="entry name" value="EF-hand"/>
    <property type="match status" value="5"/>
</dbReference>
<keyword evidence="9" id="KW-0418">Kinase</keyword>
<dbReference type="InterPro" id="IPR002048">
    <property type="entry name" value="EF_hand_dom"/>
</dbReference>
<dbReference type="GO" id="GO:0016301">
    <property type="term" value="F:kinase activity"/>
    <property type="evidence" value="ECO:0007669"/>
    <property type="project" value="UniProtKB-KW"/>
</dbReference>
<dbReference type="GO" id="GO:0005509">
    <property type="term" value="F:calcium ion binding"/>
    <property type="evidence" value="ECO:0007669"/>
    <property type="project" value="InterPro"/>
</dbReference>
<proteinExistence type="inferred from homology"/>
<evidence type="ECO:0000313" key="10">
    <source>
        <dbReference type="Proteomes" id="UP000186817"/>
    </source>
</evidence>
<sequence>MDCDPHGGVRPGAAFPFQHLSCRNFVSEDLLHRDLAAVPVSRGGGGLCGCCKPETSNSVAMDRWFRGVLRRCHADIVLAMMCQDILQLKSYQDEWDRTQRAIELAKREQVAKEAGFYSAKKGSRQGEEAEIRQKAASRAAELLAERGDLEVVAPGKVIMEITQKLTKFATLDYEEYLRFVGQYTSFERAEVQRVFREFDEDSSGSLDTEEIEGVMRSFSITPFKATVEAAIAVVDEDHTGTVEFHEFVHLLTVYKKTEGFSQAEVKDLYAVFYKFAVPVSDSKLREVPESEMRNALMNLFGPQTLSVGVKLVNEVLVKIQKKKEEKAAKRALSRQQGGPEQGMKFREFLVWARCLREAEITAYRRKFDKVDYTKSGLLMQDNLKEALHHIGYTALRPEVEDLLERRKVSKDDMIDFECFVNLVQDFCRTDGFSRRDVDEFFEVFSAFDKEGSGEVGVLEVASMLRWLGFSIELDVANSYFQSVNLDGADRMGFAEFLRLMRLHRDDCLGHMQEVFDRNCEQELVLKQDCLKQVLTQMDRRVSVNVISQCLQGVRDARYIDFDDFVQVTDNMRRHILNQMRKQAGFTDDEVRTFQQAFDKYDTDGNRKLTRDEMPPLLADLKIDLRTVDDQRHFVRVVEEARLSARRGGASEDEVGVPGAPGITFWNFVHFLRVLQTEEDIKTVQSQTMSHLFSEKEQDELRAVFNTWCTLSEDAQSAEADSDIEGIFEPSLERNLSEAIVASELKLPFKRLWKLLRELGVPLTPTHLKLLKARAALDAENALPVEQRGSYIDSSGFLRLLSWMLDTDFAGIREPGNQTGSEGGFALLCSIAESVGAMAAVASPPPAPSARRNYPRVKAAERVRLRAEETGSKDEFEAFCAQTMPTAEDVREDVIEKPPVDAFRHDAQYTAAHISIAPPDPKLELTVRDTRTRPLPPSLTATYAALEQPLRSSDRHGLAPRPPTLSRDASSSERLALLLKERPFLEQPDHALHAFLQRCQEAIKLGEAAENEEEAHDALDHLDLQWYCEEQTIAAAFSRFDKNGNGALQGAEIEYMLDYLGFPHGETEVGKFIGTVDRDPDGKITHHEFLHCVGRFGGCTKFLELRRQQIAARGADLEISEEMRKDDLRCQLLAAGFREEEQATWRPLVSLADLAAAAQLRPCQLEALHHVRSLARANHEQALPELTERFESLGFPVQDLWMTMAWIRELAPVILHIDLDSITPFLKKDTHYRNQFETKSSRGLLNLEVRTKWERSLFGDAYENAEPFHRPKYGVLNVWNDPQGVYGCQQYGDSYLVLKDVRLRCTLAPQDSGGLQAQRLAVLDFCAHSLLEYSDDELREMVYLAKNGHEKVGDSKAVCQQWGKYKEVQLHGEIDLAKHVERIVIHGRHRRREKIYQDLAQTKGWQISWVEDMEQELEARAEGPEKTREEFDGILERIASGDEPSQAADQAAEQEAEAPAQLS</sequence>
<evidence type="ECO:0000256" key="2">
    <source>
        <dbReference type="ARBA" id="ARBA00020786"/>
    </source>
</evidence>
<keyword evidence="6" id="KW-0007">Acetylation</keyword>
<organism evidence="9 10">
    <name type="scientific">Symbiodinium microadriaticum</name>
    <name type="common">Dinoflagellate</name>
    <name type="synonym">Zooxanthella microadriatica</name>
    <dbReference type="NCBI Taxonomy" id="2951"/>
    <lineage>
        <taxon>Eukaryota</taxon>
        <taxon>Sar</taxon>
        <taxon>Alveolata</taxon>
        <taxon>Dinophyceae</taxon>
        <taxon>Suessiales</taxon>
        <taxon>Symbiodiniaceae</taxon>
        <taxon>Symbiodinium</taxon>
    </lineage>
</organism>
<dbReference type="FunFam" id="1.10.238.10:FF:000178">
    <property type="entry name" value="Calmodulin-2 A"/>
    <property type="match status" value="1"/>
</dbReference>
<dbReference type="PROSITE" id="PS50222">
    <property type="entry name" value="EF_HAND_2"/>
    <property type="match status" value="5"/>
</dbReference>
<feature type="domain" description="EF-hand" evidence="8">
    <location>
        <begin position="222"/>
        <end position="257"/>
    </location>
</feature>
<dbReference type="OrthoDB" id="186625at2759"/>
<feature type="domain" description="EF-hand" evidence="8">
    <location>
        <begin position="1027"/>
        <end position="1062"/>
    </location>
</feature>
<gene>
    <name evidence="9" type="primary">CPK15</name>
    <name evidence="9" type="ORF">AK812_SmicGene27676</name>
</gene>
<evidence type="ECO:0000256" key="4">
    <source>
        <dbReference type="ARBA" id="ARBA00022737"/>
    </source>
</evidence>
<dbReference type="InterPro" id="IPR018247">
    <property type="entry name" value="EF_Hand_1_Ca_BS"/>
</dbReference>
<feature type="domain" description="EF-hand" evidence="8">
    <location>
        <begin position="588"/>
        <end position="623"/>
    </location>
</feature>
<dbReference type="GO" id="GO:0016460">
    <property type="term" value="C:myosin II complex"/>
    <property type="evidence" value="ECO:0007669"/>
    <property type="project" value="TreeGrafter"/>
</dbReference>
<dbReference type="InterPro" id="IPR022074">
    <property type="entry name" value="DUF3626"/>
</dbReference>
<feature type="region of interest" description="Disordered" evidence="7">
    <location>
        <begin position="1419"/>
        <end position="1462"/>
    </location>
</feature>
<dbReference type="PROSITE" id="PS00018">
    <property type="entry name" value="EF_HAND_1"/>
    <property type="match status" value="5"/>
</dbReference>
<feature type="domain" description="EF-hand" evidence="8">
    <location>
        <begin position="186"/>
        <end position="221"/>
    </location>
</feature>
<dbReference type="Pfam" id="PF12294">
    <property type="entry name" value="DUF3626"/>
    <property type="match status" value="1"/>
</dbReference>
<dbReference type="SUPFAM" id="SSF47473">
    <property type="entry name" value="EF-hand"/>
    <property type="match status" value="3"/>
</dbReference>
<dbReference type="PANTHER" id="PTHR23048">
    <property type="entry name" value="MYOSIN LIGHT CHAIN 1, 3"/>
    <property type="match status" value="1"/>
</dbReference>
<feature type="domain" description="EF-hand" evidence="8">
    <location>
        <begin position="435"/>
        <end position="470"/>
    </location>
</feature>
<evidence type="ECO:0000259" key="8">
    <source>
        <dbReference type="PROSITE" id="PS50222"/>
    </source>
</evidence>
<evidence type="ECO:0000256" key="6">
    <source>
        <dbReference type="ARBA" id="ARBA00022990"/>
    </source>
</evidence>
<evidence type="ECO:0000256" key="7">
    <source>
        <dbReference type="SAM" id="MobiDB-lite"/>
    </source>
</evidence>
<evidence type="ECO:0000256" key="5">
    <source>
        <dbReference type="ARBA" id="ARBA00022837"/>
    </source>
</evidence>
<protein>
    <recommendedName>
        <fullName evidence="2">Calmodulin</fullName>
    </recommendedName>
</protein>
<evidence type="ECO:0000313" key="9">
    <source>
        <dbReference type="EMBL" id="OLP90704.1"/>
    </source>
</evidence>
<dbReference type="Pfam" id="PF13499">
    <property type="entry name" value="EF-hand_7"/>
    <property type="match status" value="1"/>
</dbReference>
<dbReference type="InterPro" id="IPR050230">
    <property type="entry name" value="CALM/Myosin/TropC-like"/>
</dbReference>
<dbReference type="InterPro" id="IPR011992">
    <property type="entry name" value="EF-hand-dom_pair"/>
</dbReference>
<feature type="compositionally biased region" description="Basic and acidic residues" evidence="7">
    <location>
        <begin position="1419"/>
        <end position="1434"/>
    </location>
</feature>
<dbReference type="Proteomes" id="UP000186817">
    <property type="component" value="Unassembled WGS sequence"/>
</dbReference>
<keyword evidence="5" id="KW-0106">Calcium</keyword>
<accession>A0A1Q9D6E1</accession>